<reference evidence="3 4" key="1">
    <citation type="submission" date="2023-10" db="EMBL/GenBank/DDBJ databases">
        <title>Description of Microbulbifer bruguierae sp. nov., isolated from the sediments of mangrove plant Bruguiera sexangula and comparative genomic analyses of the genus Microbulbifer.</title>
        <authorList>
            <person name="Long M."/>
        </authorList>
    </citation>
    <scope>NUCLEOTIDE SEQUENCE [LARGE SCALE GENOMIC DNA]</scope>
    <source>
        <strain evidence="3 4">SPO729</strain>
    </source>
</reference>
<dbReference type="GO" id="GO:0004806">
    <property type="term" value="F:triacylglycerol lipase activity"/>
    <property type="evidence" value="ECO:0007669"/>
    <property type="project" value="TreeGrafter"/>
</dbReference>
<dbReference type="Proteomes" id="UP001302477">
    <property type="component" value="Chromosome"/>
</dbReference>
<protein>
    <submittedName>
        <fullName evidence="3">Alpha/beta hydrolase</fullName>
    </submittedName>
</protein>
<dbReference type="Gene3D" id="3.40.50.1820">
    <property type="entry name" value="alpha/beta hydrolase"/>
    <property type="match status" value="1"/>
</dbReference>
<feature type="domain" description="AB hydrolase-1" evidence="2">
    <location>
        <begin position="64"/>
        <end position="315"/>
    </location>
</feature>
<sequence>MLMPVVRRMSWWMVLGWMALGGVALRAEIASTTESPFDRYPIHFTTVNETAIAYQDMGPRDGEAVLLIMGLGAQMLHWGDTLVQGLLDSGYRVVLLDNRDAGLSQKFYALSAPPVWWTLVRAKVGFTPEPAYRLQDMAADAVGVLDTLNIRQAHIVGASMGGMIAQVLTAEYPQRVLTLTSIMSSSGAPHLTESKTEAISALALGAKSDIGRELELANRVTIARTIGSPDYFSEDYARQLAVRVLNRGSYGPGTVRQFQAILASGDRSRLLGSIDVPALVIHGESDPLLPPDHGRDTADKIPGAQFVAIAGMGHALEPEVSRRVLAAMLPFWDESRSQSGLDVSEDEMGPVEAGTSIGSAPL</sequence>
<keyword evidence="3" id="KW-0378">Hydrolase</keyword>
<dbReference type="GO" id="GO:0046503">
    <property type="term" value="P:glycerolipid catabolic process"/>
    <property type="evidence" value="ECO:0007669"/>
    <property type="project" value="TreeGrafter"/>
</dbReference>
<dbReference type="PANTHER" id="PTHR43433:SF5">
    <property type="entry name" value="AB HYDROLASE-1 DOMAIN-CONTAINING PROTEIN"/>
    <property type="match status" value="1"/>
</dbReference>
<evidence type="ECO:0000313" key="4">
    <source>
        <dbReference type="Proteomes" id="UP001302477"/>
    </source>
</evidence>
<gene>
    <name evidence="3" type="ORF">R5R33_05885</name>
</gene>
<dbReference type="SUPFAM" id="SSF53474">
    <property type="entry name" value="alpha/beta-Hydrolases"/>
    <property type="match status" value="1"/>
</dbReference>
<feature type="region of interest" description="Disordered" evidence="1">
    <location>
        <begin position="338"/>
        <end position="362"/>
    </location>
</feature>
<organism evidence="3 4">
    <name type="scientific">Microbulbifer pacificus</name>
    <dbReference type="NCBI Taxonomy" id="407164"/>
    <lineage>
        <taxon>Bacteria</taxon>
        <taxon>Pseudomonadati</taxon>
        <taxon>Pseudomonadota</taxon>
        <taxon>Gammaproteobacteria</taxon>
        <taxon>Cellvibrionales</taxon>
        <taxon>Microbulbiferaceae</taxon>
        <taxon>Microbulbifer</taxon>
    </lineage>
</organism>
<dbReference type="Pfam" id="PF00561">
    <property type="entry name" value="Abhydrolase_1"/>
    <property type="match status" value="1"/>
</dbReference>
<proteinExistence type="predicted"/>
<dbReference type="PANTHER" id="PTHR43433">
    <property type="entry name" value="HYDROLASE, ALPHA/BETA FOLD FAMILY PROTEIN"/>
    <property type="match status" value="1"/>
</dbReference>
<accession>A0AAU0N2F9</accession>
<dbReference type="RefSeq" id="WP_318955115.1">
    <property type="nucleotide sequence ID" value="NZ_CP137555.1"/>
</dbReference>
<dbReference type="InterPro" id="IPR029058">
    <property type="entry name" value="AB_hydrolase_fold"/>
</dbReference>
<dbReference type="EMBL" id="CP137555">
    <property type="protein sequence ID" value="WOX06663.1"/>
    <property type="molecule type" value="Genomic_DNA"/>
</dbReference>
<evidence type="ECO:0000256" key="1">
    <source>
        <dbReference type="SAM" id="MobiDB-lite"/>
    </source>
</evidence>
<keyword evidence="4" id="KW-1185">Reference proteome</keyword>
<name>A0AAU0N2F9_9GAMM</name>
<evidence type="ECO:0000259" key="2">
    <source>
        <dbReference type="Pfam" id="PF00561"/>
    </source>
</evidence>
<dbReference type="KEGG" id="mpaf:R5R33_05885"/>
<dbReference type="AlphaFoldDB" id="A0AAU0N2F9"/>
<evidence type="ECO:0000313" key="3">
    <source>
        <dbReference type="EMBL" id="WOX06663.1"/>
    </source>
</evidence>
<dbReference type="InterPro" id="IPR000073">
    <property type="entry name" value="AB_hydrolase_1"/>
</dbReference>
<dbReference type="InterPro" id="IPR050471">
    <property type="entry name" value="AB_hydrolase"/>
</dbReference>